<evidence type="ECO:0000313" key="1">
    <source>
        <dbReference type="EMBL" id="KKM70140.1"/>
    </source>
</evidence>
<organism evidence="1">
    <name type="scientific">marine sediment metagenome</name>
    <dbReference type="NCBI Taxonomy" id="412755"/>
    <lineage>
        <taxon>unclassified sequences</taxon>
        <taxon>metagenomes</taxon>
        <taxon>ecological metagenomes</taxon>
    </lineage>
</organism>
<sequence length="76" mass="9797">MNWQTKYNYRTHNRLLHIYTDEGLYWFRMLGYGLQFKDSNRWDISWPELYALSKSYRIGRWKIEILTNYPHYRWWR</sequence>
<gene>
    <name evidence="1" type="ORF">LCGC14_1443730</name>
</gene>
<accession>A0A0F9M0B4</accession>
<proteinExistence type="predicted"/>
<comment type="caution">
    <text evidence="1">The sequence shown here is derived from an EMBL/GenBank/DDBJ whole genome shotgun (WGS) entry which is preliminary data.</text>
</comment>
<dbReference type="EMBL" id="LAZR01009871">
    <property type="protein sequence ID" value="KKM70140.1"/>
    <property type="molecule type" value="Genomic_DNA"/>
</dbReference>
<protein>
    <submittedName>
        <fullName evidence="1">Uncharacterized protein</fullName>
    </submittedName>
</protein>
<reference evidence="1" key="1">
    <citation type="journal article" date="2015" name="Nature">
        <title>Complex archaea that bridge the gap between prokaryotes and eukaryotes.</title>
        <authorList>
            <person name="Spang A."/>
            <person name="Saw J.H."/>
            <person name="Jorgensen S.L."/>
            <person name="Zaremba-Niedzwiedzka K."/>
            <person name="Martijn J."/>
            <person name="Lind A.E."/>
            <person name="van Eijk R."/>
            <person name="Schleper C."/>
            <person name="Guy L."/>
            <person name="Ettema T.J."/>
        </authorList>
    </citation>
    <scope>NUCLEOTIDE SEQUENCE</scope>
</reference>
<dbReference type="AlphaFoldDB" id="A0A0F9M0B4"/>
<name>A0A0F9M0B4_9ZZZZ</name>